<sequence>MNIEVVRADYENSRHQLDIPFLLNVYACDPMGGGEPLKDDVMCNLVPALSAIPHAFSILAYVNDKPAGLVNCFEGFSTFACKPLINIHDICVLGEYRGMGLSQRLLEKVEAVAKEKGCCKITLEVLSNNTVAKSAYEKFGFSGYELDPKAGSAVFWQKNLEAV</sequence>
<gene>
    <name evidence="4" type="ORF">SAMN02745729_11020</name>
</gene>
<evidence type="ECO:0000259" key="3">
    <source>
        <dbReference type="PROSITE" id="PS51186"/>
    </source>
</evidence>
<evidence type="ECO:0000256" key="2">
    <source>
        <dbReference type="ARBA" id="ARBA00023315"/>
    </source>
</evidence>
<dbReference type="InterPro" id="IPR000182">
    <property type="entry name" value="GNAT_dom"/>
</dbReference>
<keyword evidence="5" id="KW-1185">Reference proteome</keyword>
<organism evidence="4 5">
    <name type="scientific">Marinobacterium iners DSM 11526</name>
    <dbReference type="NCBI Taxonomy" id="1122198"/>
    <lineage>
        <taxon>Bacteria</taxon>
        <taxon>Pseudomonadati</taxon>
        <taxon>Pseudomonadota</taxon>
        <taxon>Gammaproteobacteria</taxon>
        <taxon>Oceanospirillales</taxon>
        <taxon>Oceanospirillaceae</taxon>
        <taxon>Marinobacterium</taxon>
    </lineage>
</organism>
<feature type="domain" description="N-acetyltransferase" evidence="3">
    <location>
        <begin position="1"/>
        <end position="161"/>
    </location>
</feature>
<dbReference type="Gene3D" id="3.40.630.30">
    <property type="match status" value="1"/>
</dbReference>
<dbReference type="PANTHER" id="PTHR43420:SF44">
    <property type="entry name" value="ACETYLTRANSFERASE YPEA"/>
    <property type="match status" value="1"/>
</dbReference>
<dbReference type="RefSeq" id="WP_091826923.1">
    <property type="nucleotide sequence ID" value="NZ_FNRJ01000010.1"/>
</dbReference>
<accession>A0A1H4F326</accession>
<protein>
    <submittedName>
        <fullName evidence="4">Acetyltransferase (GNAT) family protein</fullName>
    </submittedName>
</protein>
<name>A0A1H4F326_9GAMM</name>
<dbReference type="InterPro" id="IPR016181">
    <property type="entry name" value="Acyl_CoA_acyltransferase"/>
</dbReference>
<dbReference type="InterPro" id="IPR050680">
    <property type="entry name" value="YpeA/RimI_acetyltransf"/>
</dbReference>
<dbReference type="CDD" id="cd04301">
    <property type="entry name" value="NAT_SF"/>
    <property type="match status" value="1"/>
</dbReference>
<keyword evidence="2" id="KW-0012">Acyltransferase</keyword>
<dbReference type="AlphaFoldDB" id="A0A1H4F326"/>
<evidence type="ECO:0000256" key="1">
    <source>
        <dbReference type="ARBA" id="ARBA00022679"/>
    </source>
</evidence>
<dbReference type="Pfam" id="PF00583">
    <property type="entry name" value="Acetyltransf_1"/>
    <property type="match status" value="1"/>
</dbReference>
<reference evidence="5" key="1">
    <citation type="submission" date="2016-10" db="EMBL/GenBank/DDBJ databases">
        <authorList>
            <person name="Varghese N."/>
            <person name="Submissions S."/>
        </authorList>
    </citation>
    <scope>NUCLEOTIDE SEQUENCE [LARGE SCALE GENOMIC DNA]</scope>
    <source>
        <strain evidence="5">DSM 11526</strain>
    </source>
</reference>
<dbReference type="STRING" id="1122198.SAMN02745729_11020"/>
<dbReference type="Proteomes" id="UP000242469">
    <property type="component" value="Unassembled WGS sequence"/>
</dbReference>
<evidence type="ECO:0000313" key="4">
    <source>
        <dbReference type="EMBL" id="SEA91736.1"/>
    </source>
</evidence>
<dbReference type="OrthoDB" id="9799601at2"/>
<evidence type="ECO:0000313" key="5">
    <source>
        <dbReference type="Proteomes" id="UP000242469"/>
    </source>
</evidence>
<dbReference type="PROSITE" id="PS51186">
    <property type="entry name" value="GNAT"/>
    <property type="match status" value="1"/>
</dbReference>
<dbReference type="SUPFAM" id="SSF55729">
    <property type="entry name" value="Acyl-CoA N-acyltransferases (Nat)"/>
    <property type="match status" value="1"/>
</dbReference>
<dbReference type="EMBL" id="FNRJ01000010">
    <property type="protein sequence ID" value="SEA91736.1"/>
    <property type="molecule type" value="Genomic_DNA"/>
</dbReference>
<dbReference type="GO" id="GO:0016747">
    <property type="term" value="F:acyltransferase activity, transferring groups other than amino-acyl groups"/>
    <property type="evidence" value="ECO:0007669"/>
    <property type="project" value="InterPro"/>
</dbReference>
<dbReference type="PANTHER" id="PTHR43420">
    <property type="entry name" value="ACETYLTRANSFERASE"/>
    <property type="match status" value="1"/>
</dbReference>
<keyword evidence="1 4" id="KW-0808">Transferase</keyword>
<proteinExistence type="predicted"/>